<feature type="non-terminal residue" evidence="2">
    <location>
        <position position="1"/>
    </location>
</feature>
<evidence type="ECO:0000256" key="1">
    <source>
        <dbReference type="SAM" id="MobiDB-lite"/>
    </source>
</evidence>
<sequence length="139" mass="15260">MMLPHINDDDDNHDDEEMEIFEEAEQVILAAIEACKNMESDTTNADDQEILTHSLENKTCDQDCLGEPNETSSPKNLVDGDTPNLTILPYEGTPVLKPPTLSVTPPAINNSRKSLRNSSTFTSSPETNRLAASLMNGLE</sequence>
<name>A0AAD5C037_AMBAR</name>
<evidence type="ECO:0000313" key="3">
    <source>
        <dbReference type="Proteomes" id="UP001206925"/>
    </source>
</evidence>
<feature type="region of interest" description="Disordered" evidence="1">
    <location>
        <begin position="62"/>
        <end position="83"/>
    </location>
</feature>
<dbReference type="EMBL" id="JAMZMK010010206">
    <property type="protein sequence ID" value="KAI7732530.1"/>
    <property type="molecule type" value="Genomic_DNA"/>
</dbReference>
<reference evidence="2" key="1">
    <citation type="submission" date="2022-06" db="EMBL/GenBank/DDBJ databases">
        <title>Uncovering the hologenomic basis of an extraordinary plant invasion.</title>
        <authorList>
            <person name="Bieker V.C."/>
            <person name="Martin M.D."/>
            <person name="Gilbert T."/>
            <person name="Hodgins K."/>
            <person name="Battlay P."/>
            <person name="Petersen B."/>
            <person name="Wilson J."/>
        </authorList>
    </citation>
    <scope>NUCLEOTIDE SEQUENCE</scope>
    <source>
        <strain evidence="2">AA19_3_7</strain>
        <tissue evidence="2">Leaf</tissue>
    </source>
</reference>
<comment type="caution">
    <text evidence="2">The sequence shown here is derived from an EMBL/GenBank/DDBJ whole genome shotgun (WGS) entry which is preliminary data.</text>
</comment>
<protein>
    <submittedName>
        <fullName evidence="2">Uncharacterized protein</fullName>
    </submittedName>
</protein>
<feature type="region of interest" description="Disordered" evidence="1">
    <location>
        <begin position="96"/>
        <end position="139"/>
    </location>
</feature>
<gene>
    <name evidence="2" type="ORF">M8C21_005246</name>
</gene>
<organism evidence="2 3">
    <name type="scientific">Ambrosia artemisiifolia</name>
    <name type="common">Common ragweed</name>
    <dbReference type="NCBI Taxonomy" id="4212"/>
    <lineage>
        <taxon>Eukaryota</taxon>
        <taxon>Viridiplantae</taxon>
        <taxon>Streptophyta</taxon>
        <taxon>Embryophyta</taxon>
        <taxon>Tracheophyta</taxon>
        <taxon>Spermatophyta</taxon>
        <taxon>Magnoliopsida</taxon>
        <taxon>eudicotyledons</taxon>
        <taxon>Gunneridae</taxon>
        <taxon>Pentapetalae</taxon>
        <taxon>asterids</taxon>
        <taxon>campanulids</taxon>
        <taxon>Asterales</taxon>
        <taxon>Asteraceae</taxon>
        <taxon>Asteroideae</taxon>
        <taxon>Heliantheae alliance</taxon>
        <taxon>Heliantheae</taxon>
        <taxon>Ambrosia</taxon>
    </lineage>
</organism>
<feature type="compositionally biased region" description="Polar residues" evidence="1">
    <location>
        <begin position="101"/>
        <end position="127"/>
    </location>
</feature>
<dbReference type="Proteomes" id="UP001206925">
    <property type="component" value="Unassembled WGS sequence"/>
</dbReference>
<accession>A0AAD5C037</accession>
<evidence type="ECO:0000313" key="2">
    <source>
        <dbReference type="EMBL" id="KAI7732530.1"/>
    </source>
</evidence>
<proteinExistence type="predicted"/>
<dbReference type="AlphaFoldDB" id="A0AAD5C037"/>
<keyword evidence="3" id="KW-1185">Reference proteome</keyword>